<dbReference type="InterPro" id="IPR032574">
    <property type="entry name" value="DUF4924"/>
</dbReference>
<dbReference type="RefSeq" id="WP_073167987.1">
    <property type="nucleotide sequence ID" value="NZ_FQZE01000009.1"/>
</dbReference>
<proteinExistence type="predicted"/>
<dbReference type="EMBL" id="FQZE01000009">
    <property type="protein sequence ID" value="SHI99303.1"/>
    <property type="molecule type" value="Genomic_DNA"/>
</dbReference>
<dbReference type="Proteomes" id="UP000184050">
    <property type="component" value="Unassembled WGS sequence"/>
</dbReference>
<evidence type="ECO:0008006" key="3">
    <source>
        <dbReference type="Google" id="ProtNLM"/>
    </source>
</evidence>
<dbReference type="Pfam" id="PF16271">
    <property type="entry name" value="DUF4924"/>
    <property type="match status" value="1"/>
</dbReference>
<evidence type="ECO:0000313" key="2">
    <source>
        <dbReference type="Proteomes" id="UP000184050"/>
    </source>
</evidence>
<evidence type="ECO:0000313" key="1">
    <source>
        <dbReference type="EMBL" id="SHI99303.1"/>
    </source>
</evidence>
<reference evidence="1 2" key="1">
    <citation type="submission" date="2016-11" db="EMBL/GenBank/DDBJ databases">
        <authorList>
            <person name="Jaros S."/>
            <person name="Januszkiewicz K."/>
            <person name="Wedrychowicz H."/>
        </authorList>
    </citation>
    <scope>NUCLEOTIDE SEQUENCE [LARGE SCALE GENOMIC DNA]</scope>
    <source>
        <strain evidence="1 2">DSM 27063</strain>
    </source>
</reference>
<dbReference type="OrthoDB" id="1095125at2"/>
<protein>
    <recommendedName>
        <fullName evidence="3">DUF4924 domain-containing protein</fullName>
    </recommendedName>
</protein>
<sequence length="179" mass="21005">MLIAQKKRKENIAEYILYLYQVEDLIRAFHLDMNLINDKLVTKYQADKKTSEEISDWYENLVVMMEKEGIQKKGHLQFVTNLLGELNEFHLRLMETKADSIYISIYQAVAGLLNELKQKNPQATMDVQVAIDGIYGYLMLKIQQKEITDETAEAVKRLSHWLAHLSKLFRDYEKGDLEF</sequence>
<dbReference type="STRING" id="1168035.SAMN05444280_10925"/>
<keyword evidence="2" id="KW-1185">Reference proteome</keyword>
<gene>
    <name evidence="1" type="ORF">SAMN05444280_10925</name>
</gene>
<name>A0A1M6FNS5_9BACT</name>
<dbReference type="AlphaFoldDB" id="A0A1M6FNS5"/>
<accession>A0A1M6FNS5</accession>
<organism evidence="1 2">
    <name type="scientific">Tangfeifania diversioriginum</name>
    <dbReference type="NCBI Taxonomy" id="1168035"/>
    <lineage>
        <taxon>Bacteria</taxon>
        <taxon>Pseudomonadati</taxon>
        <taxon>Bacteroidota</taxon>
        <taxon>Bacteroidia</taxon>
        <taxon>Marinilabiliales</taxon>
        <taxon>Prolixibacteraceae</taxon>
        <taxon>Tangfeifania</taxon>
    </lineage>
</organism>